<organism evidence="1 2">
    <name type="scientific">Papaver somniferum</name>
    <name type="common">Opium poppy</name>
    <dbReference type="NCBI Taxonomy" id="3469"/>
    <lineage>
        <taxon>Eukaryota</taxon>
        <taxon>Viridiplantae</taxon>
        <taxon>Streptophyta</taxon>
        <taxon>Embryophyta</taxon>
        <taxon>Tracheophyta</taxon>
        <taxon>Spermatophyta</taxon>
        <taxon>Magnoliopsida</taxon>
        <taxon>Ranunculales</taxon>
        <taxon>Papaveraceae</taxon>
        <taxon>Papaveroideae</taxon>
        <taxon>Papaver</taxon>
    </lineage>
</organism>
<proteinExistence type="predicted"/>
<evidence type="ECO:0000313" key="2">
    <source>
        <dbReference type="Proteomes" id="UP000316621"/>
    </source>
</evidence>
<evidence type="ECO:0008006" key="3">
    <source>
        <dbReference type="Google" id="ProtNLM"/>
    </source>
</evidence>
<protein>
    <recommendedName>
        <fullName evidence="3">BAR domain-containing protein</fullName>
    </recommendedName>
</protein>
<evidence type="ECO:0000313" key="1">
    <source>
        <dbReference type="EMBL" id="RZC76558.1"/>
    </source>
</evidence>
<dbReference type="PANTHER" id="PTHR34119:SF1">
    <property type="entry name" value="OS04G0394700 PROTEIN"/>
    <property type="match status" value="1"/>
</dbReference>
<dbReference type="InterPro" id="IPR027267">
    <property type="entry name" value="AH/BAR_dom_sf"/>
</dbReference>
<accession>A0A4Y7KWL1</accession>
<dbReference type="EMBL" id="CM010723">
    <property type="protein sequence ID" value="RZC76558.1"/>
    <property type="molecule type" value="Genomic_DNA"/>
</dbReference>
<dbReference type="Proteomes" id="UP000316621">
    <property type="component" value="Chromosome 9"/>
</dbReference>
<dbReference type="AlphaFoldDB" id="A0A4Y7KWL1"/>
<dbReference type="SUPFAM" id="SSF103657">
    <property type="entry name" value="BAR/IMD domain-like"/>
    <property type="match status" value="1"/>
</dbReference>
<sequence length="353" mass="39894">MDHSSWEKLKGIALSQHQNHKLKQADQRLCFRPCPKILDDFTQASKDMHDMRKCTDNILYAAVAAENSASEFSQSLREMGTCLLEQSDLTDEEQRGNVLRLLSKVQFELQELVDNYRSHIFQITKPSESILNQLQIMEEVKQQCDEKRNVYHGLLATQREKERLRSIKGETASSQQLQAASNEYEHDAICFVSCLKSLKEAQTQSSLTRAVQHHAVQISLFKKGLKSLEAVGLELRSVAEHRHNAYNSNGLQDPYQERCASSGTSTLSKMNLRSDKTNESNIERASKKLYPLLSSQKLGELHVLPTPPSDRNARIVGSAVWRRSQDLYATVRTPLTPSKAASYPLPMPPGTLE</sequence>
<dbReference type="InterPro" id="IPR037488">
    <property type="entry name" value="At2g33490-like"/>
</dbReference>
<dbReference type="OMA" id="QICREVI"/>
<dbReference type="PANTHER" id="PTHR34119">
    <property type="entry name" value="HYDROXYPROLINE-RICH GLYCOPROTEIN-LIKE"/>
    <property type="match status" value="1"/>
</dbReference>
<dbReference type="CDD" id="cd07307">
    <property type="entry name" value="BAR"/>
    <property type="match status" value="1"/>
</dbReference>
<dbReference type="STRING" id="3469.A0A4Y7KWL1"/>
<name>A0A4Y7KWL1_PAPSO</name>
<dbReference type="Gene3D" id="1.20.1270.60">
    <property type="entry name" value="Arfaptin homology (AH) domain/BAR domain"/>
    <property type="match status" value="1"/>
</dbReference>
<gene>
    <name evidence="1" type="ORF">C5167_000651</name>
</gene>
<keyword evidence="2" id="KW-1185">Reference proteome</keyword>
<reference evidence="1 2" key="1">
    <citation type="journal article" date="2018" name="Science">
        <title>The opium poppy genome and morphinan production.</title>
        <authorList>
            <person name="Guo L."/>
            <person name="Winzer T."/>
            <person name="Yang X."/>
            <person name="Li Y."/>
            <person name="Ning Z."/>
            <person name="He Z."/>
            <person name="Teodor R."/>
            <person name="Lu Y."/>
            <person name="Bowser T.A."/>
            <person name="Graham I.A."/>
            <person name="Ye K."/>
        </authorList>
    </citation>
    <scope>NUCLEOTIDE SEQUENCE [LARGE SCALE GENOMIC DNA]</scope>
    <source>
        <strain evidence="2">cv. HN1</strain>
        <tissue evidence="1">Leaves</tissue>
    </source>
</reference>
<dbReference type="Gramene" id="RZC76558">
    <property type="protein sequence ID" value="RZC76558"/>
    <property type="gene ID" value="C5167_000651"/>
</dbReference>